<evidence type="ECO:0000256" key="1">
    <source>
        <dbReference type="ARBA" id="ARBA00022490"/>
    </source>
</evidence>
<feature type="domain" description="Methyltransferase small" evidence="6">
    <location>
        <begin position="247"/>
        <end position="416"/>
    </location>
</feature>
<feature type="compositionally biased region" description="Low complexity" evidence="5">
    <location>
        <begin position="1"/>
        <end position="12"/>
    </location>
</feature>
<dbReference type="EMBL" id="JAFBBO010000001">
    <property type="protein sequence ID" value="MBM7480281.1"/>
    <property type="molecule type" value="Genomic_DNA"/>
</dbReference>
<dbReference type="Pfam" id="PF05175">
    <property type="entry name" value="MTS"/>
    <property type="match status" value="1"/>
</dbReference>
<dbReference type="Proteomes" id="UP000698059">
    <property type="component" value="Unassembled WGS sequence"/>
</dbReference>
<evidence type="ECO:0000313" key="8">
    <source>
        <dbReference type="EMBL" id="MBM7480281.1"/>
    </source>
</evidence>
<dbReference type="Pfam" id="PF26049">
    <property type="entry name" value="RLMG_N"/>
    <property type="match status" value="1"/>
</dbReference>
<evidence type="ECO:0000256" key="2">
    <source>
        <dbReference type="ARBA" id="ARBA00022552"/>
    </source>
</evidence>
<dbReference type="RefSeq" id="WP_372441328.1">
    <property type="nucleotide sequence ID" value="NZ_JAFBBO010000001.1"/>
</dbReference>
<evidence type="ECO:0000259" key="7">
    <source>
        <dbReference type="Pfam" id="PF26049"/>
    </source>
</evidence>
<keyword evidence="3 8" id="KW-0489">Methyltransferase</keyword>
<evidence type="ECO:0000259" key="6">
    <source>
        <dbReference type="Pfam" id="PF05175"/>
    </source>
</evidence>
<dbReference type="SUPFAM" id="SSF53335">
    <property type="entry name" value="S-adenosyl-L-methionine-dependent methyltransferases"/>
    <property type="match status" value="1"/>
</dbReference>
<dbReference type="PANTHER" id="PTHR47816:SF5">
    <property type="entry name" value="RIBOSOMAL RNA LARGE SUBUNIT METHYLTRANSFERASE G"/>
    <property type="match status" value="1"/>
</dbReference>
<feature type="region of interest" description="Disordered" evidence="5">
    <location>
        <begin position="1"/>
        <end position="23"/>
    </location>
</feature>
<evidence type="ECO:0000256" key="5">
    <source>
        <dbReference type="SAM" id="MobiDB-lite"/>
    </source>
</evidence>
<organism evidence="8 9">
    <name type="scientific">Oerskovia jenensis</name>
    <dbReference type="NCBI Taxonomy" id="162169"/>
    <lineage>
        <taxon>Bacteria</taxon>
        <taxon>Bacillati</taxon>
        <taxon>Actinomycetota</taxon>
        <taxon>Actinomycetes</taxon>
        <taxon>Micrococcales</taxon>
        <taxon>Cellulomonadaceae</taxon>
        <taxon>Oerskovia</taxon>
    </lineage>
</organism>
<dbReference type="InterPro" id="IPR002052">
    <property type="entry name" value="DNA_methylase_N6_adenine_CS"/>
</dbReference>
<gene>
    <name evidence="8" type="ORF">JOD49_003201</name>
</gene>
<dbReference type="InterPro" id="IPR046977">
    <property type="entry name" value="RsmC/RlmG"/>
</dbReference>
<dbReference type="PANTHER" id="PTHR47816">
    <property type="entry name" value="RIBOSOMAL RNA SMALL SUBUNIT METHYLTRANSFERASE C"/>
    <property type="match status" value="1"/>
</dbReference>
<dbReference type="Gene3D" id="3.40.50.150">
    <property type="entry name" value="Vaccinia Virus protein VP39"/>
    <property type="match status" value="2"/>
</dbReference>
<keyword evidence="4 8" id="KW-0808">Transferase</keyword>
<dbReference type="InterPro" id="IPR007848">
    <property type="entry name" value="Small_mtfrase_dom"/>
</dbReference>
<accession>A0ABS2LIM3</accession>
<keyword evidence="1" id="KW-0963">Cytoplasm</keyword>
<feature type="domain" description="RlmG N-terminal" evidence="7">
    <location>
        <begin position="56"/>
        <end position="225"/>
    </location>
</feature>
<dbReference type="PROSITE" id="PS00092">
    <property type="entry name" value="N6_MTASE"/>
    <property type="match status" value="1"/>
</dbReference>
<protein>
    <submittedName>
        <fullName evidence="8">16S rRNA (Guanine1207-N2)-methyltransferase</fullName>
        <ecNumber evidence="8">2.1.1.172</ecNumber>
    </submittedName>
</protein>
<dbReference type="GO" id="GO:0052914">
    <property type="term" value="F:16S rRNA (guanine(1207)-N(2))-methyltransferase activity"/>
    <property type="evidence" value="ECO:0007669"/>
    <property type="project" value="UniProtKB-EC"/>
</dbReference>
<feature type="compositionally biased region" description="Basic and acidic residues" evidence="5">
    <location>
        <begin position="46"/>
        <end position="58"/>
    </location>
</feature>
<sequence length="421" mass="44098">MPPSSSDVPLPDDAAHPHASTDPSIAARDLLLAGLERFSPDAPSGPEHRTGSATRDADPTLVAVDATDRLLLDEAASALASAGPGEVVVIDDRFGALTLGAAVAHGLTGVRVHQDAFTGEVALDRNAREAARRAFQGLDATFTHLPLGEDLLRGARVVLLQLPRSLAALRDVAEHVARFAAPDVVLLAGGRIKHMTTAMNDVLAESFTDVRASLARQKSRVLVARGPRPGTDLTYPVTEHLAELDLDVVAYGAAFAGASLDLGTRFLLGFLDRVSPGARDAVDLGCGTGLLAVSFARARPDAVVVATDQSEAAVRSARATAAAGGVGDRVRVVRDDVGSSLADRSADVVLCNPPFHQGAALSTDAAHRMFAAAGRVLRPGGELWTVYNSHLRYRPALERAVGPTTQEGRDPRFTVTRSVAR</sequence>
<reference evidence="8 9" key="1">
    <citation type="submission" date="2021-01" db="EMBL/GenBank/DDBJ databases">
        <title>Sequencing the genomes of 1000 actinobacteria strains.</title>
        <authorList>
            <person name="Klenk H.-P."/>
        </authorList>
    </citation>
    <scope>NUCLEOTIDE SEQUENCE [LARGE SCALE GENOMIC DNA]</scope>
    <source>
        <strain evidence="8 9">DSM 46000</strain>
    </source>
</reference>
<dbReference type="InterPro" id="IPR029063">
    <property type="entry name" value="SAM-dependent_MTases_sf"/>
</dbReference>
<keyword evidence="9" id="KW-1185">Reference proteome</keyword>
<dbReference type="CDD" id="cd02440">
    <property type="entry name" value="AdoMet_MTases"/>
    <property type="match status" value="1"/>
</dbReference>
<evidence type="ECO:0000313" key="9">
    <source>
        <dbReference type="Proteomes" id="UP000698059"/>
    </source>
</evidence>
<evidence type="ECO:0000256" key="3">
    <source>
        <dbReference type="ARBA" id="ARBA00022603"/>
    </source>
</evidence>
<dbReference type="InterPro" id="IPR058679">
    <property type="entry name" value="RlmG_N"/>
</dbReference>
<feature type="region of interest" description="Disordered" evidence="5">
    <location>
        <begin position="402"/>
        <end position="421"/>
    </location>
</feature>
<proteinExistence type="predicted"/>
<comment type="caution">
    <text evidence="8">The sequence shown here is derived from an EMBL/GenBank/DDBJ whole genome shotgun (WGS) entry which is preliminary data.</text>
</comment>
<evidence type="ECO:0000256" key="4">
    <source>
        <dbReference type="ARBA" id="ARBA00022679"/>
    </source>
</evidence>
<dbReference type="EC" id="2.1.1.172" evidence="8"/>
<feature type="region of interest" description="Disordered" evidence="5">
    <location>
        <begin position="36"/>
        <end position="59"/>
    </location>
</feature>
<keyword evidence="2" id="KW-0698">rRNA processing</keyword>
<name>A0ABS2LIM3_9CELL</name>